<protein>
    <submittedName>
        <fullName evidence="2">Uncharacterized protein</fullName>
    </submittedName>
</protein>
<feature type="region of interest" description="Disordered" evidence="1">
    <location>
        <begin position="1"/>
        <end position="32"/>
    </location>
</feature>
<name>A0A388LFM6_CHABU</name>
<accession>A0A388LFM6</accession>
<comment type="caution">
    <text evidence="2">The sequence shown here is derived from an EMBL/GenBank/DDBJ whole genome shotgun (WGS) entry which is preliminary data.</text>
</comment>
<dbReference type="EMBL" id="BFEA01000365">
    <property type="protein sequence ID" value="GBG81115.1"/>
    <property type="molecule type" value="Genomic_DNA"/>
</dbReference>
<dbReference type="AlphaFoldDB" id="A0A388LFM6"/>
<dbReference type="Gramene" id="GBG81115">
    <property type="protein sequence ID" value="GBG81115"/>
    <property type="gene ID" value="CBR_g31791"/>
</dbReference>
<gene>
    <name evidence="2" type="ORF">CBR_g31791</name>
</gene>
<organism evidence="2 3">
    <name type="scientific">Chara braunii</name>
    <name type="common">Braun's stonewort</name>
    <dbReference type="NCBI Taxonomy" id="69332"/>
    <lineage>
        <taxon>Eukaryota</taxon>
        <taxon>Viridiplantae</taxon>
        <taxon>Streptophyta</taxon>
        <taxon>Charophyceae</taxon>
        <taxon>Charales</taxon>
        <taxon>Characeae</taxon>
        <taxon>Chara</taxon>
    </lineage>
</organism>
<evidence type="ECO:0000313" key="2">
    <source>
        <dbReference type="EMBL" id="GBG81115.1"/>
    </source>
</evidence>
<dbReference type="Proteomes" id="UP000265515">
    <property type="component" value="Unassembled WGS sequence"/>
</dbReference>
<feature type="compositionally biased region" description="Basic and acidic residues" evidence="1">
    <location>
        <begin position="288"/>
        <end position="321"/>
    </location>
</feature>
<evidence type="ECO:0000313" key="3">
    <source>
        <dbReference type="Proteomes" id="UP000265515"/>
    </source>
</evidence>
<sequence length="734" mass="82963">MAAHGQGRSAGGSSPLREQHRRGHPGGQEPRGAQRLWCDYTKRIWYVDWVCQHASEPLKPPCGPVLFLDGGNMIRLLGSVVNWTEAGSDIFRFTLRKLYRSDGSVDQAGVGCNVSGTMFGGYGQRAMALPFFAPYAPGHDETVHVKDFFEVCSRTIRPEDVIDVDPGTSFSGPVGFPRSDPDGGESVLSITPPDPPQGMSDDSEDEHACAPVKSGVQGSRRQGLLGESAVSTSVGGSVRERLERASGARVMVGSAGARGRGDNTGDTPPAIACRDRAGAIPTVRKRVGGGEDTPKESSTRRKTGESSGKRLQSAKDKRADEGDTGEGAEDVELNLNAFNIEKAFFLEMKTGVQKDVVLHIHPERVLHIPEWEDAYNHRSLDDFLVDTIAAAMVDCYNRQDMRYTKPTFVLAPIVAPPEQGKPVVRVLPQDFDATHPEKYWYYHVCGQHNARAAMKVIDHPVFNYYTFYEWPFRPIYFTDEEFDGYAHVSCEDNLKDKKNPPRLQSLCMRDIRNIWKIRGQPRVVLGNVSKKQEEKFYEEWSKGKLLASNGRRWTEKRPTHEAVAKPGLSTITDSQGLKKHVWYVRVEDPSLRKGKGKAKKGGEEKTYYVQVPEPDVHCWKELADLTDREKRRLLKDVLNVNIVWVQGSNKKLAKQGKFSVKEMVDRIMLRLWHYVEFEYEDMPKEQWNVRSSFFRSKRKLFEEYADKGLDDKLWNESRKFFTDNAYVNKCPQFF</sequence>
<feature type="region of interest" description="Disordered" evidence="1">
    <location>
        <begin position="162"/>
        <end position="328"/>
    </location>
</feature>
<proteinExistence type="predicted"/>
<reference evidence="2 3" key="1">
    <citation type="journal article" date="2018" name="Cell">
        <title>The Chara Genome: Secondary Complexity and Implications for Plant Terrestrialization.</title>
        <authorList>
            <person name="Nishiyama T."/>
            <person name="Sakayama H."/>
            <person name="Vries J.D."/>
            <person name="Buschmann H."/>
            <person name="Saint-Marcoux D."/>
            <person name="Ullrich K.K."/>
            <person name="Haas F.B."/>
            <person name="Vanderstraeten L."/>
            <person name="Becker D."/>
            <person name="Lang D."/>
            <person name="Vosolsobe S."/>
            <person name="Rombauts S."/>
            <person name="Wilhelmsson P.K.I."/>
            <person name="Janitza P."/>
            <person name="Kern R."/>
            <person name="Heyl A."/>
            <person name="Rumpler F."/>
            <person name="Villalobos L.I.A.C."/>
            <person name="Clay J.M."/>
            <person name="Skokan R."/>
            <person name="Toyoda A."/>
            <person name="Suzuki Y."/>
            <person name="Kagoshima H."/>
            <person name="Schijlen E."/>
            <person name="Tajeshwar N."/>
            <person name="Catarino B."/>
            <person name="Hetherington A.J."/>
            <person name="Saltykova A."/>
            <person name="Bonnot C."/>
            <person name="Breuninger H."/>
            <person name="Symeonidi A."/>
            <person name="Radhakrishnan G.V."/>
            <person name="Van Nieuwerburgh F."/>
            <person name="Deforce D."/>
            <person name="Chang C."/>
            <person name="Karol K.G."/>
            <person name="Hedrich R."/>
            <person name="Ulvskov P."/>
            <person name="Glockner G."/>
            <person name="Delwiche C.F."/>
            <person name="Petrasek J."/>
            <person name="Van de Peer Y."/>
            <person name="Friml J."/>
            <person name="Beilby M."/>
            <person name="Dolan L."/>
            <person name="Kohara Y."/>
            <person name="Sugano S."/>
            <person name="Fujiyama A."/>
            <person name="Delaux P.-M."/>
            <person name="Quint M."/>
            <person name="TheiBen G."/>
            <person name="Hagemann M."/>
            <person name="Harholt J."/>
            <person name="Dunand C."/>
            <person name="Zachgo S."/>
            <person name="Langdale J."/>
            <person name="Maumus F."/>
            <person name="Straeten D.V.D."/>
            <person name="Gould S.B."/>
            <person name="Rensing S.A."/>
        </authorList>
    </citation>
    <scope>NUCLEOTIDE SEQUENCE [LARGE SCALE GENOMIC DNA]</scope>
    <source>
        <strain evidence="2 3">S276</strain>
    </source>
</reference>
<evidence type="ECO:0000256" key="1">
    <source>
        <dbReference type="SAM" id="MobiDB-lite"/>
    </source>
</evidence>
<keyword evidence="3" id="KW-1185">Reference proteome</keyword>